<gene>
    <name evidence="2" type="ORF">AUR65_001435</name>
</gene>
<evidence type="ECO:0000313" key="3">
    <source>
        <dbReference type="Proteomes" id="UP000053621"/>
    </source>
</evidence>
<comment type="caution">
    <text evidence="2">The sequence shown here is derived from an EMBL/GenBank/DDBJ whole genome shotgun (WGS) entry which is preliminary data.</text>
</comment>
<dbReference type="EMBL" id="LOPW02000002">
    <property type="protein sequence ID" value="POG57252.1"/>
    <property type="molecule type" value="Genomic_DNA"/>
</dbReference>
<keyword evidence="3" id="KW-1185">Reference proteome</keyword>
<evidence type="ECO:0000313" key="2">
    <source>
        <dbReference type="EMBL" id="POG57252.1"/>
    </source>
</evidence>
<proteinExistence type="predicted"/>
<sequence>MQTGPKGGGMEYTSIRVTESLADELHERKNRGDSYEDVIWRLIDVPGEYRVDCGECGFDGGTYDYMEGDAPAYCPRCGTAVEESDKITVAPGPDEPTALSWRHDQ</sequence>
<dbReference type="AlphaFoldDB" id="A0A2P4NVT0"/>
<feature type="region of interest" description="Disordered" evidence="1">
    <location>
        <begin position="86"/>
        <end position="105"/>
    </location>
</feature>
<reference evidence="2" key="1">
    <citation type="submission" date="2017-08" db="EMBL/GenBank/DDBJ databases">
        <title>Haloferax marisrubri sp. nov., isolated from the Discovery deep brine-seawater interface in the Red Sea.</title>
        <authorList>
            <person name="Zhang G."/>
            <person name="Stingl U."/>
        </authorList>
    </citation>
    <scope>NUCLEOTIDE SEQUENCE [LARGE SCALE GENOMIC DNA]</scope>
    <source>
        <strain evidence="2">SB3</strain>
    </source>
</reference>
<dbReference type="SUPFAM" id="SSF57850">
    <property type="entry name" value="RING/U-box"/>
    <property type="match status" value="1"/>
</dbReference>
<organism evidence="2 3">
    <name type="scientific">Haloferax marisrubri</name>
    <dbReference type="NCBI Taxonomy" id="1544719"/>
    <lineage>
        <taxon>Archaea</taxon>
        <taxon>Methanobacteriati</taxon>
        <taxon>Methanobacteriota</taxon>
        <taxon>Stenosarchaea group</taxon>
        <taxon>Halobacteria</taxon>
        <taxon>Halobacteriales</taxon>
        <taxon>Haloferacaceae</taxon>
        <taxon>Haloferax</taxon>
    </lineage>
</organism>
<accession>A0A2P4NVT0</accession>
<dbReference type="Proteomes" id="UP000053621">
    <property type="component" value="Unassembled WGS sequence"/>
</dbReference>
<evidence type="ECO:0000256" key="1">
    <source>
        <dbReference type="SAM" id="MobiDB-lite"/>
    </source>
</evidence>
<protein>
    <submittedName>
        <fullName evidence="2">Uncharacterized protein</fullName>
    </submittedName>
</protein>
<name>A0A2P4NVT0_9EURY</name>